<dbReference type="PANTHER" id="PTHR10625">
    <property type="entry name" value="HISTONE DEACETYLASE HDAC1-RELATED"/>
    <property type="match status" value="1"/>
</dbReference>
<dbReference type="InterPro" id="IPR023696">
    <property type="entry name" value="Ureohydrolase_dom_sf"/>
</dbReference>
<evidence type="ECO:0000259" key="6">
    <source>
        <dbReference type="Pfam" id="PF00850"/>
    </source>
</evidence>
<proteinExistence type="inferred from homology"/>
<reference evidence="7 8" key="1">
    <citation type="submission" date="2022-06" db="EMBL/GenBank/DDBJ databases">
        <title>Sequencing the genomes of 1000 actinobacteria strains.</title>
        <authorList>
            <person name="Klenk H.-P."/>
        </authorList>
    </citation>
    <scope>NUCLEOTIDE SEQUENCE [LARGE SCALE GENOMIC DNA]</scope>
    <source>
        <strain evidence="7 8">DSM 44170</strain>
    </source>
</reference>
<dbReference type="SUPFAM" id="SSF52768">
    <property type="entry name" value="Arginase/deacetylase"/>
    <property type="match status" value="1"/>
</dbReference>
<feature type="domain" description="Histone deacetylase" evidence="6">
    <location>
        <begin position="22"/>
        <end position="313"/>
    </location>
</feature>
<organism evidence="7 8">
    <name type="scientific">Nonomuraea roseoviolacea subsp. carminata</name>
    <dbReference type="NCBI Taxonomy" id="160689"/>
    <lineage>
        <taxon>Bacteria</taxon>
        <taxon>Bacillati</taxon>
        <taxon>Actinomycetota</taxon>
        <taxon>Actinomycetes</taxon>
        <taxon>Streptosporangiales</taxon>
        <taxon>Streptosporangiaceae</taxon>
        <taxon>Nonomuraea</taxon>
    </lineage>
</organism>
<dbReference type="Pfam" id="PF00850">
    <property type="entry name" value="Hist_deacetyl"/>
    <property type="match status" value="1"/>
</dbReference>
<name>A0ABT1JYZ1_9ACTN</name>
<dbReference type="PRINTS" id="PR01272">
    <property type="entry name" value="ACUCPROTEIN"/>
</dbReference>
<dbReference type="PRINTS" id="PR01270">
    <property type="entry name" value="HDASUPER"/>
</dbReference>
<dbReference type="InterPro" id="IPR003085">
    <property type="entry name" value="AcuC"/>
</dbReference>
<dbReference type="RefSeq" id="WP_253769368.1">
    <property type="nucleotide sequence ID" value="NZ_BAAAVE010000040.1"/>
</dbReference>
<evidence type="ECO:0000256" key="2">
    <source>
        <dbReference type="ARBA" id="ARBA00005947"/>
    </source>
</evidence>
<dbReference type="EMBL" id="JAMZEC010000001">
    <property type="protein sequence ID" value="MCP2346840.1"/>
    <property type="molecule type" value="Genomic_DNA"/>
</dbReference>
<dbReference type="PANTHER" id="PTHR10625:SF10">
    <property type="entry name" value="HISTONE DEACETYLASE HDAC1"/>
    <property type="match status" value="1"/>
</dbReference>
<evidence type="ECO:0000313" key="7">
    <source>
        <dbReference type="EMBL" id="MCP2346840.1"/>
    </source>
</evidence>
<dbReference type="InterPro" id="IPR000286">
    <property type="entry name" value="HDACs"/>
</dbReference>
<dbReference type="Gene3D" id="3.40.800.20">
    <property type="entry name" value="Histone deacetylase domain"/>
    <property type="match status" value="1"/>
</dbReference>
<keyword evidence="8" id="KW-1185">Reference proteome</keyword>
<feature type="region of interest" description="Disordered" evidence="5">
    <location>
        <begin position="336"/>
        <end position="356"/>
    </location>
</feature>
<comment type="similarity">
    <text evidence="2">Belongs to the histone deacetylase family.</text>
</comment>
<protein>
    <recommendedName>
        <fullName evidence="3">Acetoin utilization protein AcuC</fullName>
    </recommendedName>
</protein>
<keyword evidence="4" id="KW-0006">Acetoin catabolism</keyword>
<dbReference type="InterPro" id="IPR037138">
    <property type="entry name" value="His_deacetylse_dom_sf"/>
</dbReference>
<dbReference type="Proteomes" id="UP001320766">
    <property type="component" value="Unassembled WGS sequence"/>
</dbReference>
<dbReference type="InterPro" id="IPR023801">
    <property type="entry name" value="His_deacetylse_dom"/>
</dbReference>
<sequence length="387" mass="40812">MSRTARVIWDDALTSYDFGPGHPLAPVRVELTMALARELGVLDKVELAGCVPAGDDELAMVHERGYIEAVKRVSATGAPDLSAGLGTPDNPAFRGVHEASALIAGASLAAARAVWEGTAEHAVNVAGGLHHAMAATASGFCVYNDPALAIAWLLARGATRVAYVDVDVHHGDGVQAAFYGDPRVLTISLHESPRTLFPGTGFAEETGAEGTAVNVPLPAGCGDAGWLRAFDAVVPPLLREFRPEVLVTQHGCDSHALDPLANLMLSVDGQRTAYAALHRLAHETAGGRWIVTGGGGYELVQVVPRAWTHLIAEVAGHPIAPATPTGEEWRRLARERTGETPPLTMTDGRNPEFRSLSGGYDPGDPIDRAIMATRNAVFPLHGLDPMP</sequence>
<dbReference type="CDD" id="cd09994">
    <property type="entry name" value="HDAC_AcuC_like"/>
    <property type="match status" value="1"/>
</dbReference>
<evidence type="ECO:0000256" key="3">
    <source>
        <dbReference type="ARBA" id="ARBA00020218"/>
    </source>
</evidence>
<comment type="caution">
    <text evidence="7">The sequence shown here is derived from an EMBL/GenBank/DDBJ whole genome shotgun (WGS) entry which is preliminary data.</text>
</comment>
<gene>
    <name evidence="7" type="ORF">HD595_002962</name>
</gene>
<evidence type="ECO:0000256" key="4">
    <source>
        <dbReference type="ARBA" id="ARBA00022627"/>
    </source>
</evidence>
<evidence type="ECO:0000313" key="8">
    <source>
        <dbReference type="Proteomes" id="UP001320766"/>
    </source>
</evidence>
<evidence type="ECO:0000256" key="5">
    <source>
        <dbReference type="SAM" id="MobiDB-lite"/>
    </source>
</evidence>
<evidence type="ECO:0000256" key="1">
    <source>
        <dbReference type="ARBA" id="ARBA00005101"/>
    </source>
</evidence>
<comment type="pathway">
    <text evidence="1">Ketone degradation; acetoin degradation.</text>
</comment>
<accession>A0ABT1JYZ1</accession>